<comment type="caution">
    <text evidence="5">Lacks conserved residue(s) required for the propagation of feature annotation.</text>
</comment>
<dbReference type="InterPro" id="IPR036852">
    <property type="entry name" value="Peptidase_S8/S53_dom_sf"/>
</dbReference>
<dbReference type="PRINTS" id="PR00723">
    <property type="entry name" value="SUBTILISIN"/>
</dbReference>
<dbReference type="InterPro" id="IPR023827">
    <property type="entry name" value="Peptidase_S8_Asp-AS"/>
</dbReference>
<dbReference type="SUPFAM" id="SSF52743">
    <property type="entry name" value="Subtilisin-like"/>
    <property type="match status" value="1"/>
</dbReference>
<dbReference type="PANTHER" id="PTHR43806:SF66">
    <property type="entry name" value="SERIN ENDOPEPTIDASE"/>
    <property type="match status" value="1"/>
</dbReference>
<dbReference type="STRING" id="78915.A0A4P9XMS8"/>
<protein>
    <submittedName>
        <fullName evidence="7">Peptidase S8/S53 domain-containing protein</fullName>
    </submittedName>
</protein>
<evidence type="ECO:0000256" key="4">
    <source>
        <dbReference type="ARBA" id="ARBA00022825"/>
    </source>
</evidence>
<dbReference type="PANTHER" id="PTHR43806">
    <property type="entry name" value="PEPTIDASE S8"/>
    <property type="match status" value="1"/>
</dbReference>
<dbReference type="AlphaFoldDB" id="A0A4P9XMS8"/>
<keyword evidence="2" id="KW-0645">Protease</keyword>
<dbReference type="Proteomes" id="UP000271241">
    <property type="component" value="Unassembled WGS sequence"/>
</dbReference>
<dbReference type="InterPro" id="IPR000209">
    <property type="entry name" value="Peptidase_S8/S53_dom"/>
</dbReference>
<proteinExistence type="inferred from homology"/>
<dbReference type="InterPro" id="IPR015500">
    <property type="entry name" value="Peptidase_S8_subtilisin-rel"/>
</dbReference>
<evidence type="ECO:0000256" key="2">
    <source>
        <dbReference type="ARBA" id="ARBA00022670"/>
    </source>
</evidence>
<name>A0A4P9XMS8_9FUNG</name>
<evidence type="ECO:0000256" key="5">
    <source>
        <dbReference type="PROSITE-ProRule" id="PRU01240"/>
    </source>
</evidence>
<keyword evidence="8" id="KW-1185">Reference proteome</keyword>
<keyword evidence="4" id="KW-0720">Serine protease</keyword>
<sequence>FTGKGITVGIIDSGIDYGHTALGGCFGSGCKVAFGYDFVGDDYTASNRPKPDDDPMDTCNGHGTHVAGIIAGQQGSFAGVAPQATLGAYRVFGCTGRVELDVVLDAI</sequence>
<dbReference type="PROSITE" id="PS51892">
    <property type="entry name" value="SUBTILASE"/>
    <property type="match status" value="1"/>
</dbReference>
<dbReference type="GO" id="GO:0005615">
    <property type="term" value="C:extracellular space"/>
    <property type="evidence" value="ECO:0007669"/>
    <property type="project" value="TreeGrafter"/>
</dbReference>
<evidence type="ECO:0000259" key="6">
    <source>
        <dbReference type="Pfam" id="PF00082"/>
    </source>
</evidence>
<keyword evidence="3" id="KW-0378">Hydrolase</keyword>
<evidence type="ECO:0000256" key="1">
    <source>
        <dbReference type="ARBA" id="ARBA00011073"/>
    </source>
</evidence>
<reference evidence="8" key="1">
    <citation type="journal article" date="2018" name="Nat. Microbiol.">
        <title>Leveraging single-cell genomics to expand the fungal tree of life.</title>
        <authorList>
            <person name="Ahrendt S.R."/>
            <person name="Quandt C.A."/>
            <person name="Ciobanu D."/>
            <person name="Clum A."/>
            <person name="Salamov A."/>
            <person name="Andreopoulos B."/>
            <person name="Cheng J.F."/>
            <person name="Woyke T."/>
            <person name="Pelin A."/>
            <person name="Henrissat B."/>
            <person name="Reynolds N.K."/>
            <person name="Benny G.L."/>
            <person name="Smith M.E."/>
            <person name="James T.Y."/>
            <person name="Grigoriev I.V."/>
        </authorList>
    </citation>
    <scope>NUCLEOTIDE SEQUENCE [LARGE SCALE GENOMIC DNA]</scope>
    <source>
        <strain evidence="8">RSA 1356</strain>
    </source>
</reference>
<organism evidence="7 8">
    <name type="scientific">Thamnocephalis sphaerospora</name>
    <dbReference type="NCBI Taxonomy" id="78915"/>
    <lineage>
        <taxon>Eukaryota</taxon>
        <taxon>Fungi</taxon>
        <taxon>Fungi incertae sedis</taxon>
        <taxon>Zoopagomycota</taxon>
        <taxon>Zoopagomycotina</taxon>
        <taxon>Zoopagomycetes</taxon>
        <taxon>Zoopagales</taxon>
        <taxon>Sigmoideomycetaceae</taxon>
        <taxon>Thamnocephalis</taxon>
    </lineage>
</organism>
<dbReference type="Pfam" id="PF00082">
    <property type="entry name" value="Peptidase_S8"/>
    <property type="match status" value="1"/>
</dbReference>
<dbReference type="OrthoDB" id="206201at2759"/>
<dbReference type="InterPro" id="IPR050131">
    <property type="entry name" value="Peptidase_S8_subtilisin-like"/>
</dbReference>
<feature type="domain" description="Peptidase S8/S53" evidence="6">
    <location>
        <begin position="3"/>
        <end position="94"/>
    </location>
</feature>
<dbReference type="Gene3D" id="3.40.50.200">
    <property type="entry name" value="Peptidase S8/S53 domain"/>
    <property type="match status" value="1"/>
</dbReference>
<dbReference type="PROSITE" id="PS00137">
    <property type="entry name" value="SUBTILASE_HIS"/>
    <property type="match status" value="1"/>
</dbReference>
<gene>
    <name evidence="7" type="ORF">THASP1DRAFT_9580</name>
</gene>
<dbReference type="PROSITE" id="PS00136">
    <property type="entry name" value="SUBTILASE_ASP"/>
    <property type="match status" value="1"/>
</dbReference>
<feature type="non-terminal residue" evidence="7">
    <location>
        <position position="107"/>
    </location>
</feature>
<evidence type="ECO:0000256" key="3">
    <source>
        <dbReference type="ARBA" id="ARBA00022801"/>
    </source>
</evidence>
<evidence type="ECO:0000313" key="8">
    <source>
        <dbReference type="Proteomes" id="UP000271241"/>
    </source>
</evidence>
<comment type="similarity">
    <text evidence="1 5">Belongs to the peptidase S8 family.</text>
</comment>
<accession>A0A4P9XMS8</accession>
<dbReference type="InterPro" id="IPR022398">
    <property type="entry name" value="Peptidase_S8_His-AS"/>
</dbReference>
<dbReference type="EMBL" id="KZ992752">
    <property type="protein sequence ID" value="RKP07196.1"/>
    <property type="molecule type" value="Genomic_DNA"/>
</dbReference>
<dbReference type="GO" id="GO:0004252">
    <property type="term" value="F:serine-type endopeptidase activity"/>
    <property type="evidence" value="ECO:0007669"/>
    <property type="project" value="InterPro"/>
</dbReference>
<feature type="non-terminal residue" evidence="7">
    <location>
        <position position="1"/>
    </location>
</feature>
<evidence type="ECO:0000313" key="7">
    <source>
        <dbReference type="EMBL" id="RKP07196.1"/>
    </source>
</evidence>
<dbReference type="GO" id="GO:0006508">
    <property type="term" value="P:proteolysis"/>
    <property type="evidence" value="ECO:0007669"/>
    <property type="project" value="UniProtKB-KW"/>
</dbReference>